<name>A0ABD3QHJ9_9STRA</name>
<evidence type="ECO:0000259" key="1">
    <source>
        <dbReference type="Pfam" id="PF07707"/>
    </source>
</evidence>
<feature type="domain" description="BACK" evidence="1">
    <location>
        <begin position="383"/>
        <end position="461"/>
    </location>
</feature>
<organism evidence="2 3">
    <name type="scientific">Cyclotella cryptica</name>
    <dbReference type="NCBI Taxonomy" id="29204"/>
    <lineage>
        <taxon>Eukaryota</taxon>
        <taxon>Sar</taxon>
        <taxon>Stramenopiles</taxon>
        <taxon>Ochrophyta</taxon>
        <taxon>Bacillariophyta</taxon>
        <taxon>Coscinodiscophyceae</taxon>
        <taxon>Thalassiosirophycidae</taxon>
        <taxon>Stephanodiscales</taxon>
        <taxon>Stephanodiscaceae</taxon>
        <taxon>Cyclotella</taxon>
    </lineage>
</organism>
<dbReference type="InterPro" id="IPR011333">
    <property type="entry name" value="SKP1/BTB/POZ_sf"/>
</dbReference>
<accession>A0ABD3QHJ9</accession>
<evidence type="ECO:0000313" key="2">
    <source>
        <dbReference type="EMBL" id="KAL3799016.1"/>
    </source>
</evidence>
<protein>
    <recommendedName>
        <fullName evidence="1">BACK domain-containing protein</fullName>
    </recommendedName>
</protein>
<evidence type="ECO:0000313" key="3">
    <source>
        <dbReference type="Proteomes" id="UP001516023"/>
    </source>
</evidence>
<sequence>METTSDLLLSFPSQIASFLYDALTDELEDYLALEAAVNPGTWQEIYLNNLEALLEKERVPFDLAFQVDSEVVKAHRCILEARKFHPLISFIERNEFKEGDLIVINEPPYSNPHFFHKALKACYGIAPEIHEDISILVDVNDVIEDIGKFDPNKEGERENLKFHATFVPPDDEKSAYLQIIGSPGAKSGEKIVWAMWAHKAILGAHSQYFLSAMEWEKYEDKGFNVNVVHLDSDQFPLNLIKVLISCCYGGPPKSNDRNRIILAQTENVVELLLGLNLVEEEYDPIGTPLALVMGASYLIMPAVSLQHEVELSDRINSDNVVELLTFAQDNGAQLLQWNCYKYLCDNLSNNHMLICKISGGEILTAEEEVKHSEKCYCLHFHRESHNNTEHTIAQTENDITKKHPTLRLTFNQFRTVLQSKCIETQESELLEIVLFWSRLTKASKDTTKELINLLRLPFVPVNSKGMRKAVDAGLVTDDMIRLCRLFQEDTDHCATVLNSEKDRYCPRYSTKAYSDLYVRVSSGHSFSDSENSIQSDWWFNELLEEVFDQ</sequence>
<dbReference type="AlphaFoldDB" id="A0ABD3QHJ9"/>
<dbReference type="Pfam" id="PF07707">
    <property type="entry name" value="BACK"/>
    <property type="match status" value="1"/>
</dbReference>
<dbReference type="Proteomes" id="UP001516023">
    <property type="component" value="Unassembled WGS sequence"/>
</dbReference>
<dbReference type="InterPro" id="IPR011705">
    <property type="entry name" value="BACK"/>
</dbReference>
<comment type="caution">
    <text evidence="2">The sequence shown here is derived from an EMBL/GenBank/DDBJ whole genome shotgun (WGS) entry which is preliminary data.</text>
</comment>
<dbReference type="EMBL" id="JABMIG020000042">
    <property type="protein sequence ID" value="KAL3799016.1"/>
    <property type="molecule type" value="Genomic_DNA"/>
</dbReference>
<reference evidence="2 3" key="1">
    <citation type="journal article" date="2020" name="G3 (Bethesda)">
        <title>Improved Reference Genome for Cyclotella cryptica CCMP332, a Model for Cell Wall Morphogenesis, Salinity Adaptation, and Lipid Production in Diatoms (Bacillariophyta).</title>
        <authorList>
            <person name="Roberts W.R."/>
            <person name="Downey K.M."/>
            <person name="Ruck E.C."/>
            <person name="Traller J.C."/>
            <person name="Alverson A.J."/>
        </authorList>
    </citation>
    <scope>NUCLEOTIDE SEQUENCE [LARGE SCALE GENOMIC DNA]</scope>
    <source>
        <strain evidence="2 3">CCMP332</strain>
    </source>
</reference>
<dbReference type="CDD" id="cd18186">
    <property type="entry name" value="BTB_POZ_ZBTB_KLHL-like"/>
    <property type="match status" value="1"/>
</dbReference>
<proteinExistence type="predicted"/>
<dbReference type="SUPFAM" id="SSF54695">
    <property type="entry name" value="POZ domain"/>
    <property type="match status" value="1"/>
</dbReference>
<gene>
    <name evidence="2" type="ORF">HJC23_005155</name>
</gene>
<keyword evidence="3" id="KW-1185">Reference proteome</keyword>
<dbReference type="Gene3D" id="3.30.710.10">
    <property type="entry name" value="Potassium Channel Kv1.1, Chain A"/>
    <property type="match status" value="1"/>
</dbReference>